<dbReference type="GO" id="GO:0020037">
    <property type="term" value="F:heme binding"/>
    <property type="evidence" value="ECO:0007669"/>
    <property type="project" value="InterPro"/>
</dbReference>
<dbReference type="Gene3D" id="1.10.630.10">
    <property type="entry name" value="Cytochrome P450"/>
    <property type="match status" value="1"/>
</dbReference>
<dbReference type="PANTHER" id="PTHR24291:SF189">
    <property type="entry name" value="CYTOCHROME P450 4C3-RELATED"/>
    <property type="match status" value="1"/>
</dbReference>
<dbReference type="Proteomes" id="UP000789396">
    <property type="component" value="Unassembled WGS sequence"/>
</dbReference>
<keyword evidence="3" id="KW-0256">Endoplasmic reticulum</keyword>
<comment type="similarity">
    <text evidence="2">Belongs to the cytochrome P450 family.</text>
</comment>
<dbReference type="AlphaFoldDB" id="A0A9N9P2J9"/>
<keyword evidence="4" id="KW-0472">Membrane</keyword>
<feature type="non-terminal residue" evidence="5">
    <location>
        <position position="1"/>
    </location>
</feature>
<dbReference type="EMBL" id="CAJVPZ010051078">
    <property type="protein sequence ID" value="CAG8778507.1"/>
    <property type="molecule type" value="Genomic_DNA"/>
</dbReference>
<dbReference type="PANTHER" id="PTHR24291">
    <property type="entry name" value="CYTOCHROME P450 FAMILY 4"/>
    <property type="match status" value="1"/>
</dbReference>
<dbReference type="InterPro" id="IPR001128">
    <property type="entry name" value="Cyt_P450"/>
</dbReference>
<sequence>IEKLPKGEVLSQDILSIFICANTERDPHFSKTNGKTNGEHSRPMSDRDISQLMIEMLMAGIEPVVYEEIDRIFDDDKTRPITYSDIEKMVYTEACIKETLRIMSVVPFLYKRALKDDT</sequence>
<comment type="caution">
    <text evidence="5">The sequence shown here is derived from an EMBL/GenBank/DDBJ whole genome shotgun (WGS) entry which is preliminary data.</text>
</comment>
<dbReference type="Pfam" id="PF00067">
    <property type="entry name" value="p450"/>
    <property type="match status" value="1"/>
</dbReference>
<proteinExistence type="inferred from homology"/>
<evidence type="ECO:0000256" key="4">
    <source>
        <dbReference type="ARBA" id="ARBA00023136"/>
    </source>
</evidence>
<dbReference type="SUPFAM" id="SSF48264">
    <property type="entry name" value="Cytochrome P450"/>
    <property type="match status" value="1"/>
</dbReference>
<keyword evidence="6" id="KW-1185">Reference proteome</keyword>
<dbReference type="GO" id="GO:0005506">
    <property type="term" value="F:iron ion binding"/>
    <property type="evidence" value="ECO:0007669"/>
    <property type="project" value="InterPro"/>
</dbReference>
<evidence type="ECO:0000256" key="1">
    <source>
        <dbReference type="ARBA" id="ARBA00004586"/>
    </source>
</evidence>
<dbReference type="InterPro" id="IPR036396">
    <property type="entry name" value="Cyt_P450_sf"/>
</dbReference>
<dbReference type="GO" id="GO:0004497">
    <property type="term" value="F:monooxygenase activity"/>
    <property type="evidence" value="ECO:0007669"/>
    <property type="project" value="InterPro"/>
</dbReference>
<evidence type="ECO:0000313" key="5">
    <source>
        <dbReference type="EMBL" id="CAG8778507.1"/>
    </source>
</evidence>
<evidence type="ECO:0000256" key="2">
    <source>
        <dbReference type="ARBA" id="ARBA00010617"/>
    </source>
</evidence>
<name>A0A9N9P2J9_9GLOM</name>
<feature type="non-terminal residue" evidence="5">
    <location>
        <position position="118"/>
    </location>
</feature>
<reference evidence="5" key="1">
    <citation type="submission" date="2021-06" db="EMBL/GenBank/DDBJ databases">
        <authorList>
            <person name="Kallberg Y."/>
            <person name="Tangrot J."/>
            <person name="Rosling A."/>
        </authorList>
    </citation>
    <scope>NUCLEOTIDE SEQUENCE</scope>
    <source>
        <strain evidence="5">IN212</strain>
    </source>
</reference>
<comment type="subcellular location">
    <subcellularLocation>
        <location evidence="1">Endoplasmic reticulum membrane</location>
    </subcellularLocation>
</comment>
<organism evidence="5 6">
    <name type="scientific">Racocetra fulgida</name>
    <dbReference type="NCBI Taxonomy" id="60492"/>
    <lineage>
        <taxon>Eukaryota</taxon>
        <taxon>Fungi</taxon>
        <taxon>Fungi incertae sedis</taxon>
        <taxon>Mucoromycota</taxon>
        <taxon>Glomeromycotina</taxon>
        <taxon>Glomeromycetes</taxon>
        <taxon>Diversisporales</taxon>
        <taxon>Gigasporaceae</taxon>
        <taxon>Racocetra</taxon>
    </lineage>
</organism>
<evidence type="ECO:0000256" key="3">
    <source>
        <dbReference type="ARBA" id="ARBA00022824"/>
    </source>
</evidence>
<gene>
    <name evidence="5" type="ORF">RFULGI_LOCUS15608</name>
</gene>
<accession>A0A9N9P2J9</accession>
<dbReference type="GO" id="GO:0005789">
    <property type="term" value="C:endoplasmic reticulum membrane"/>
    <property type="evidence" value="ECO:0007669"/>
    <property type="project" value="UniProtKB-SubCell"/>
</dbReference>
<dbReference type="OrthoDB" id="1470350at2759"/>
<dbReference type="InterPro" id="IPR050196">
    <property type="entry name" value="Cytochrome_P450_Monoox"/>
</dbReference>
<protein>
    <submittedName>
        <fullName evidence="5">13469_t:CDS:1</fullName>
    </submittedName>
</protein>
<dbReference type="GO" id="GO:0016705">
    <property type="term" value="F:oxidoreductase activity, acting on paired donors, with incorporation or reduction of molecular oxygen"/>
    <property type="evidence" value="ECO:0007669"/>
    <property type="project" value="InterPro"/>
</dbReference>
<evidence type="ECO:0000313" key="6">
    <source>
        <dbReference type="Proteomes" id="UP000789396"/>
    </source>
</evidence>